<dbReference type="InterPro" id="IPR035979">
    <property type="entry name" value="RBD_domain_sf"/>
</dbReference>
<protein>
    <recommendedName>
        <fullName evidence="10">RRM domain-containing protein</fullName>
    </recommendedName>
</protein>
<dbReference type="EnsemblMetazoa" id="CapteT170758">
    <property type="protein sequence ID" value="CapteP170758"/>
    <property type="gene ID" value="CapteG170758"/>
</dbReference>
<evidence type="ECO:0000256" key="4">
    <source>
        <dbReference type="ARBA" id="ARBA00022490"/>
    </source>
</evidence>
<reference evidence="13" key="1">
    <citation type="submission" date="2012-12" db="EMBL/GenBank/DDBJ databases">
        <authorList>
            <person name="Hellsten U."/>
            <person name="Grimwood J."/>
            <person name="Chapman J.A."/>
            <person name="Shapiro H."/>
            <person name="Aerts A."/>
            <person name="Otillar R.P."/>
            <person name="Terry A.Y."/>
            <person name="Boore J.L."/>
            <person name="Simakov O."/>
            <person name="Marletaz F."/>
            <person name="Cho S.-J."/>
            <person name="Edsinger-Gonzales E."/>
            <person name="Havlak P."/>
            <person name="Kuo D.-H."/>
            <person name="Larsson T."/>
            <person name="Lv J."/>
            <person name="Arendt D."/>
            <person name="Savage R."/>
            <person name="Osoegawa K."/>
            <person name="de Jong P."/>
            <person name="Lindberg D.R."/>
            <person name="Seaver E.C."/>
            <person name="Weisblat D.A."/>
            <person name="Putnam N.H."/>
            <person name="Grigoriev I.V."/>
            <person name="Rokhsar D.S."/>
        </authorList>
    </citation>
    <scope>NUCLEOTIDE SEQUENCE</scope>
    <source>
        <strain evidence="13">I ESC-2004</strain>
    </source>
</reference>
<dbReference type="CDD" id="cd12325">
    <property type="entry name" value="RRM1_hnRNPA_hnRNPD_like"/>
    <property type="match status" value="1"/>
</dbReference>
<reference evidence="12" key="3">
    <citation type="submission" date="2015-06" db="UniProtKB">
        <authorList>
            <consortium name="EnsemblMetazoa"/>
        </authorList>
    </citation>
    <scope>IDENTIFICATION</scope>
</reference>
<evidence type="ECO:0000256" key="7">
    <source>
        <dbReference type="ARBA" id="ARBA00023242"/>
    </source>
</evidence>
<evidence type="ECO:0000256" key="5">
    <source>
        <dbReference type="ARBA" id="ARBA00022737"/>
    </source>
</evidence>
<dbReference type="OMA" id="RPRDEQI"/>
<proteinExistence type="predicted"/>
<keyword evidence="7" id="KW-0539">Nucleus</keyword>
<comment type="subcellular location">
    <subcellularLocation>
        <location evidence="2">Cytoplasm</location>
    </subcellularLocation>
    <subcellularLocation>
        <location evidence="1">Nucleus</location>
    </subcellularLocation>
</comment>
<dbReference type="EMBL" id="KB309618">
    <property type="protein sequence ID" value="ELT93758.1"/>
    <property type="molecule type" value="Genomic_DNA"/>
</dbReference>
<sequence>MEDNQQIPANGETDFEQHYGDNGDQLGMAEHTEMQQEMPEQGMESAELGGSQHAGSCEDEESRKIFVGGLSWETTVKDMKDYFSKFGEVTDATLKTDQNTGRSRGFGFVTFVDSTCVNRVIEQTQHTLHGKNIDPKRAKARPGREPVKKIFVGGLDPEVPEDEIRQHFSKYGKVEEVELPFDRSKNQRRFFCFVSFDTGEAVDALCQESEKHVLGGKNVRRLWRWIRRRLGRRKRWLQ</sequence>
<reference evidence="11 13" key="2">
    <citation type="journal article" date="2013" name="Nature">
        <title>Insights into bilaterian evolution from three spiralian genomes.</title>
        <authorList>
            <person name="Simakov O."/>
            <person name="Marletaz F."/>
            <person name="Cho S.J."/>
            <person name="Edsinger-Gonzales E."/>
            <person name="Havlak P."/>
            <person name="Hellsten U."/>
            <person name="Kuo D.H."/>
            <person name="Larsson T."/>
            <person name="Lv J."/>
            <person name="Arendt D."/>
            <person name="Savage R."/>
            <person name="Osoegawa K."/>
            <person name="de Jong P."/>
            <person name="Grimwood J."/>
            <person name="Chapman J.A."/>
            <person name="Shapiro H."/>
            <person name="Aerts A."/>
            <person name="Otillar R.P."/>
            <person name="Terry A.Y."/>
            <person name="Boore J.L."/>
            <person name="Grigoriev I.V."/>
            <person name="Lindberg D.R."/>
            <person name="Seaver E.C."/>
            <person name="Weisblat D.A."/>
            <person name="Putnam N.H."/>
            <person name="Rokhsar D.S."/>
        </authorList>
    </citation>
    <scope>NUCLEOTIDE SEQUENCE</scope>
    <source>
        <strain evidence="11 13">I ESC-2004</strain>
    </source>
</reference>
<dbReference type="SUPFAM" id="SSF54928">
    <property type="entry name" value="RNA-binding domain, RBD"/>
    <property type="match status" value="1"/>
</dbReference>
<evidence type="ECO:0000313" key="13">
    <source>
        <dbReference type="Proteomes" id="UP000014760"/>
    </source>
</evidence>
<evidence type="ECO:0000256" key="1">
    <source>
        <dbReference type="ARBA" id="ARBA00004123"/>
    </source>
</evidence>
<keyword evidence="5" id="KW-0677">Repeat</keyword>
<dbReference type="FunCoup" id="R7TIV9">
    <property type="interactions" value="1249"/>
</dbReference>
<gene>
    <name evidence="11" type="ORF">CAPTEDRAFT_170758</name>
</gene>
<dbReference type="Pfam" id="PF00076">
    <property type="entry name" value="RRM_1"/>
    <property type="match status" value="2"/>
</dbReference>
<feature type="domain" description="RRM" evidence="10">
    <location>
        <begin position="63"/>
        <end position="145"/>
    </location>
</feature>
<feature type="compositionally biased region" description="Low complexity" evidence="9">
    <location>
        <begin position="35"/>
        <end position="44"/>
    </location>
</feature>
<dbReference type="SMART" id="SM00360">
    <property type="entry name" value="RRM"/>
    <property type="match status" value="2"/>
</dbReference>
<feature type="region of interest" description="Disordered" evidence="9">
    <location>
        <begin position="1"/>
        <end position="60"/>
    </location>
</feature>
<dbReference type="AlphaFoldDB" id="R7TIV9"/>
<dbReference type="PANTHER" id="PTHR48035:SF2">
    <property type="entry name" value="RNA-BINDING REGION RNP-1 DOMAIN-CONTAINING PROTEIN"/>
    <property type="match status" value="1"/>
</dbReference>
<dbReference type="PROSITE" id="PS50102">
    <property type="entry name" value="RRM"/>
    <property type="match status" value="2"/>
</dbReference>
<keyword evidence="4" id="KW-0963">Cytoplasm</keyword>
<evidence type="ECO:0000259" key="10">
    <source>
        <dbReference type="PROSITE" id="PS50102"/>
    </source>
</evidence>
<dbReference type="PANTHER" id="PTHR48035">
    <property type="entry name" value="HETEROGENEOUS NUCLEAR RIBONUCLEOPROTEIN 1"/>
    <property type="match status" value="1"/>
</dbReference>
<dbReference type="HOGENOM" id="CLU_012062_1_5_1"/>
<dbReference type="GO" id="GO:0005737">
    <property type="term" value="C:cytoplasm"/>
    <property type="evidence" value="ECO:0007669"/>
    <property type="project" value="UniProtKB-SubCell"/>
</dbReference>
<dbReference type="GO" id="GO:0003723">
    <property type="term" value="F:RNA binding"/>
    <property type="evidence" value="ECO:0007669"/>
    <property type="project" value="UniProtKB-UniRule"/>
</dbReference>
<keyword evidence="3" id="KW-0488">Methylation</keyword>
<dbReference type="InterPro" id="IPR012677">
    <property type="entry name" value="Nucleotide-bd_a/b_plait_sf"/>
</dbReference>
<dbReference type="OrthoDB" id="1875751at2759"/>
<keyword evidence="6 8" id="KW-0694">RNA-binding</keyword>
<keyword evidence="13" id="KW-1185">Reference proteome</keyword>
<feature type="domain" description="RRM" evidence="10">
    <location>
        <begin position="148"/>
        <end position="233"/>
    </location>
</feature>
<accession>R7TIV9</accession>
<dbReference type="Proteomes" id="UP000014760">
    <property type="component" value="Unassembled WGS sequence"/>
</dbReference>
<evidence type="ECO:0000256" key="6">
    <source>
        <dbReference type="ARBA" id="ARBA00022884"/>
    </source>
</evidence>
<dbReference type="InterPro" id="IPR053260">
    <property type="entry name" value="hnRNP"/>
</dbReference>
<evidence type="ECO:0000256" key="2">
    <source>
        <dbReference type="ARBA" id="ARBA00004496"/>
    </source>
</evidence>
<evidence type="ECO:0000256" key="8">
    <source>
        <dbReference type="PROSITE-ProRule" id="PRU00176"/>
    </source>
</evidence>
<dbReference type="FunFam" id="3.30.70.330:FF:000030">
    <property type="entry name" value="Heterogeneous nuclear ribonucleoprotein d0 isoform"/>
    <property type="match status" value="1"/>
</dbReference>
<evidence type="ECO:0000256" key="9">
    <source>
        <dbReference type="SAM" id="MobiDB-lite"/>
    </source>
</evidence>
<evidence type="ECO:0000313" key="11">
    <source>
        <dbReference type="EMBL" id="ELT93758.1"/>
    </source>
</evidence>
<dbReference type="InterPro" id="IPR000504">
    <property type="entry name" value="RRM_dom"/>
</dbReference>
<dbReference type="EMBL" id="AMQN01012580">
    <property type="status" value="NOT_ANNOTATED_CDS"/>
    <property type="molecule type" value="Genomic_DNA"/>
</dbReference>
<dbReference type="EMBL" id="AMQN01012581">
    <property type="status" value="NOT_ANNOTATED_CDS"/>
    <property type="molecule type" value="Genomic_DNA"/>
</dbReference>
<dbReference type="Gene3D" id="3.30.70.330">
    <property type="match status" value="2"/>
</dbReference>
<evidence type="ECO:0000256" key="3">
    <source>
        <dbReference type="ARBA" id="ARBA00022481"/>
    </source>
</evidence>
<name>R7TIV9_CAPTE</name>
<evidence type="ECO:0000313" key="12">
    <source>
        <dbReference type="EnsemblMetazoa" id="CapteP170758"/>
    </source>
</evidence>
<organism evidence="11">
    <name type="scientific">Capitella teleta</name>
    <name type="common">Polychaete worm</name>
    <dbReference type="NCBI Taxonomy" id="283909"/>
    <lineage>
        <taxon>Eukaryota</taxon>
        <taxon>Metazoa</taxon>
        <taxon>Spiralia</taxon>
        <taxon>Lophotrochozoa</taxon>
        <taxon>Annelida</taxon>
        <taxon>Polychaeta</taxon>
        <taxon>Sedentaria</taxon>
        <taxon>Scolecida</taxon>
        <taxon>Capitellidae</taxon>
        <taxon>Capitella</taxon>
    </lineage>
</organism>
<dbReference type="STRING" id="283909.R7TIV9"/>
<dbReference type="GO" id="GO:0005634">
    <property type="term" value="C:nucleus"/>
    <property type="evidence" value="ECO:0007669"/>
    <property type="project" value="UniProtKB-SubCell"/>
</dbReference>